<feature type="transmembrane region" description="Helical" evidence="12">
    <location>
        <begin position="134"/>
        <end position="158"/>
    </location>
</feature>
<dbReference type="Proteomes" id="UP001150904">
    <property type="component" value="Unassembled WGS sequence"/>
</dbReference>
<dbReference type="InterPro" id="IPR011527">
    <property type="entry name" value="ABC1_TM_dom"/>
</dbReference>
<evidence type="ECO:0000313" key="15">
    <source>
        <dbReference type="EMBL" id="KAJ5212664.1"/>
    </source>
</evidence>
<feature type="transmembrane region" description="Helical" evidence="12">
    <location>
        <begin position="250"/>
        <end position="271"/>
    </location>
</feature>
<dbReference type="Gene3D" id="1.20.1560.10">
    <property type="entry name" value="ABC transporter type 1, transmembrane domain"/>
    <property type="match status" value="1"/>
</dbReference>
<dbReference type="InterPro" id="IPR003439">
    <property type="entry name" value="ABC_transporter-like_ATP-bd"/>
</dbReference>
<evidence type="ECO:0000256" key="12">
    <source>
        <dbReference type="SAM" id="Phobius"/>
    </source>
</evidence>
<evidence type="ECO:0000256" key="7">
    <source>
        <dbReference type="ARBA" id="ARBA00022741"/>
    </source>
</evidence>
<dbReference type="OrthoDB" id="6500128at2759"/>
<evidence type="ECO:0000313" key="16">
    <source>
        <dbReference type="Proteomes" id="UP001150904"/>
    </source>
</evidence>
<dbReference type="SMART" id="SM00382">
    <property type="entry name" value="AAA"/>
    <property type="match status" value="2"/>
</dbReference>
<dbReference type="GO" id="GO:0005886">
    <property type="term" value="C:plasma membrane"/>
    <property type="evidence" value="ECO:0007669"/>
    <property type="project" value="UniProtKB-SubCell"/>
</dbReference>
<keyword evidence="9 12" id="KW-1133">Transmembrane helix</keyword>
<feature type="transmembrane region" description="Helical" evidence="12">
    <location>
        <begin position="632"/>
        <end position="656"/>
    </location>
</feature>
<evidence type="ECO:0000256" key="2">
    <source>
        <dbReference type="ARBA" id="ARBA00007577"/>
    </source>
</evidence>
<reference evidence="15" key="2">
    <citation type="journal article" date="2023" name="IMA Fungus">
        <title>Comparative genomic study of the Penicillium genus elucidates a diverse pangenome and 15 lateral gene transfer events.</title>
        <authorList>
            <person name="Petersen C."/>
            <person name="Sorensen T."/>
            <person name="Nielsen M.R."/>
            <person name="Sondergaard T.E."/>
            <person name="Sorensen J.L."/>
            <person name="Fitzpatrick D.A."/>
            <person name="Frisvad J.C."/>
            <person name="Nielsen K.L."/>
        </authorList>
    </citation>
    <scope>NUCLEOTIDE SEQUENCE</scope>
    <source>
        <strain evidence="15">IBT 15544</strain>
    </source>
</reference>
<feature type="transmembrane region" description="Helical" evidence="12">
    <location>
        <begin position="676"/>
        <end position="695"/>
    </location>
</feature>
<dbReference type="SUPFAM" id="SSF52540">
    <property type="entry name" value="P-loop containing nucleoside triphosphate hydrolases"/>
    <property type="match status" value="2"/>
</dbReference>
<evidence type="ECO:0000256" key="8">
    <source>
        <dbReference type="ARBA" id="ARBA00022840"/>
    </source>
</evidence>
<reference evidence="15" key="1">
    <citation type="submission" date="2022-12" db="EMBL/GenBank/DDBJ databases">
        <authorList>
            <person name="Petersen C."/>
        </authorList>
    </citation>
    <scope>NUCLEOTIDE SEQUENCE</scope>
    <source>
        <strain evidence="15">IBT 15544</strain>
    </source>
</reference>
<name>A0A9W9N4L7_9EURO</name>
<dbReference type="CDD" id="cd18578">
    <property type="entry name" value="ABC_6TM_Pgp_ABCB1_D2_like"/>
    <property type="match status" value="1"/>
</dbReference>
<evidence type="ECO:0000256" key="11">
    <source>
        <dbReference type="ARBA" id="ARBA00023180"/>
    </source>
</evidence>
<dbReference type="GO" id="GO:0005524">
    <property type="term" value="F:ATP binding"/>
    <property type="evidence" value="ECO:0007669"/>
    <property type="project" value="UniProtKB-KW"/>
</dbReference>
<dbReference type="PROSITE" id="PS50893">
    <property type="entry name" value="ABC_TRANSPORTER_2"/>
    <property type="match status" value="2"/>
</dbReference>
<dbReference type="GeneID" id="83178673"/>
<comment type="subcellular location">
    <subcellularLocation>
        <location evidence="1">Cell membrane</location>
        <topology evidence="1">Multi-pass membrane protein</topology>
    </subcellularLocation>
</comment>
<dbReference type="PANTHER" id="PTHR24221:SF213">
    <property type="entry name" value="ABC MULTIDRUG TRANSPORTER (EUROFUNG)"/>
    <property type="match status" value="1"/>
</dbReference>
<feature type="domain" description="ABC transporter" evidence="13">
    <location>
        <begin position="312"/>
        <end position="565"/>
    </location>
</feature>
<keyword evidence="6" id="KW-0677">Repeat</keyword>
<keyword evidence="4" id="KW-1003">Cell membrane</keyword>
<dbReference type="InterPro" id="IPR027417">
    <property type="entry name" value="P-loop_NTPase"/>
</dbReference>
<proteinExistence type="inferred from homology"/>
<keyword evidence="3" id="KW-0813">Transport</keyword>
<feature type="domain" description="ABC transporter" evidence="13">
    <location>
        <begin position="961"/>
        <end position="1209"/>
    </location>
</feature>
<keyword evidence="7" id="KW-0547">Nucleotide-binding</keyword>
<feature type="domain" description="ABC transmembrane type-1" evidence="14">
    <location>
        <begin position="61"/>
        <end position="279"/>
    </location>
</feature>
<dbReference type="InterPro" id="IPR036640">
    <property type="entry name" value="ABC1_TM_sf"/>
</dbReference>
<keyword evidence="5 12" id="KW-0812">Transmembrane</keyword>
<dbReference type="Pfam" id="PF00664">
    <property type="entry name" value="ABC_membrane"/>
    <property type="match status" value="2"/>
</dbReference>
<dbReference type="InterPro" id="IPR017871">
    <property type="entry name" value="ABC_transporter-like_CS"/>
</dbReference>
<dbReference type="SUPFAM" id="SSF90123">
    <property type="entry name" value="ABC transporter transmembrane region"/>
    <property type="match status" value="2"/>
</dbReference>
<organism evidence="15 16">
    <name type="scientific">Penicillium cinerascens</name>
    <dbReference type="NCBI Taxonomy" id="70096"/>
    <lineage>
        <taxon>Eukaryota</taxon>
        <taxon>Fungi</taxon>
        <taxon>Dikarya</taxon>
        <taxon>Ascomycota</taxon>
        <taxon>Pezizomycotina</taxon>
        <taxon>Eurotiomycetes</taxon>
        <taxon>Eurotiomycetidae</taxon>
        <taxon>Eurotiales</taxon>
        <taxon>Aspergillaceae</taxon>
        <taxon>Penicillium</taxon>
    </lineage>
</organism>
<evidence type="ECO:0000256" key="1">
    <source>
        <dbReference type="ARBA" id="ARBA00004651"/>
    </source>
</evidence>
<dbReference type="PROSITE" id="PS50929">
    <property type="entry name" value="ABC_TM1F"/>
    <property type="match status" value="2"/>
</dbReference>
<feature type="transmembrane region" description="Helical" evidence="12">
    <location>
        <begin position="214"/>
        <end position="238"/>
    </location>
</feature>
<evidence type="ECO:0000256" key="3">
    <source>
        <dbReference type="ARBA" id="ARBA00022448"/>
    </source>
</evidence>
<dbReference type="FunFam" id="3.40.50.300:FF:000913">
    <property type="entry name" value="ABC multidrug transporter SitT"/>
    <property type="match status" value="1"/>
</dbReference>
<feature type="domain" description="ABC transmembrane type-1" evidence="14">
    <location>
        <begin position="636"/>
        <end position="923"/>
    </location>
</feature>
<dbReference type="EMBL" id="JAPQKR010000008">
    <property type="protein sequence ID" value="KAJ5212664.1"/>
    <property type="molecule type" value="Genomic_DNA"/>
</dbReference>
<dbReference type="RefSeq" id="XP_058310834.1">
    <property type="nucleotide sequence ID" value="XM_058451372.1"/>
</dbReference>
<feature type="transmembrane region" description="Helical" evidence="12">
    <location>
        <begin position="779"/>
        <end position="797"/>
    </location>
</feature>
<keyword evidence="10 12" id="KW-0472">Membrane</keyword>
<feature type="transmembrane region" description="Helical" evidence="12">
    <location>
        <begin position="111"/>
        <end position="128"/>
    </location>
</feature>
<dbReference type="CDD" id="cd18577">
    <property type="entry name" value="ABC_6TM_Pgp_ABCB1_D1_like"/>
    <property type="match status" value="1"/>
</dbReference>
<dbReference type="PROSITE" id="PS00211">
    <property type="entry name" value="ABC_TRANSPORTER_1"/>
    <property type="match status" value="2"/>
</dbReference>
<keyword evidence="8" id="KW-0067">ATP-binding</keyword>
<dbReference type="PANTHER" id="PTHR24221">
    <property type="entry name" value="ATP-BINDING CASSETTE SUB-FAMILY B"/>
    <property type="match status" value="1"/>
</dbReference>
<dbReference type="InterPro" id="IPR003593">
    <property type="entry name" value="AAA+_ATPase"/>
</dbReference>
<keyword evidence="11" id="KW-0325">Glycoprotein</keyword>
<accession>A0A9W9N4L7</accession>
<dbReference type="AlphaFoldDB" id="A0A9W9N4L7"/>
<dbReference type="FunFam" id="1.20.1560.10:FF:000057">
    <property type="entry name" value="ABC multidrug transporter SitT"/>
    <property type="match status" value="1"/>
</dbReference>
<feature type="transmembrane region" description="Helical" evidence="12">
    <location>
        <begin position="858"/>
        <end position="883"/>
    </location>
</feature>
<sequence length="1214" mass="133865">MVARSTKSKDETAKPASLGSYTALPLMNIVFGQLVGSFNGYFIPGSGITEQSFKSSLNRDSFRASGALRLEYTQALFSLPVSKLDEMSVGTVTHAITALSNTIQQSVSDRLAILFQSLALLIAAYAIAFRYSWALTLVVSAAIVFVILGFSLTVPFLVKAQQSVDKADEKHAALAAEVFGSIRTVFALGAEQPLFKKYTQWVEEARKRGLRMSLVNGIHLAMLFFAMYVSFALAFWFGLKLYREGHIANINTVITVFFSVLLVVTILGGIAGPLMAISKAISASGAFFGVIDSKRDNPLGVREPEVSSHADIVFQNVTFAYPTRAEMTVLKGFHARFEREKTTALVGASGSGKSTIVALIEQWYQLQSEDEEEATSGHIHVEGHNINNLDVKWWRSQIGLVQQEPFLFNDTIYKNVAFGLIGSQWENDTEPVKMELITAACKQAFADEFIDRLPMGYSTTVGEGGIALSGGQRQRIAIARSIVSQPQILILDEATSSIDIKGEKIVQAALDRVSKDRTTIMIAHRLSTVRRADKIIVMKDGQNVEEGSHQELILKEGIYHNLVHAQQLEPLTDLMEPDVPGSISSQKEEVSPQDYTTKEAGEQICQDSPEPGRGFGFFHILGVLVYENRSHWVLYALTLIGAVGAGSGFSLQSWLFARLVQVFQFTGEKLVHAANFWALMFFILALAMATFYFMLGFSSNSISMFVVSNARMDYFYNLLSKPVSYHDREENSSGTLMSRLSTDSKQLQEIFGPTGVFPLISIFNIIGCVAISFAFGWKLAAVTFFAAMPFLFLSAFMRIRYEIKFESLNAEVYADSSKFATEAVRAFRTVTALTMEDTILERYSKLLKDQRQKAIRKAWYATLIFAFSDSVELCAMALAFWYGGQLLASHEYDPVAFFVVYIAIIQGGQSAGQFFSFGPNIAQAKASANRILAARLPTARQLQDVPVGPLSSSEYTPTSSVELQNVSFQYSSREVPTFVNLNLTIESGQFVAFVGPSGCGKSTLVSLLERFYDCTQGSILFDGRDIRSIELPSYRSALSLVAQEPKLFEGTIRENLLLGLEAPNNPNTEDQMIQACKDAEIYDFIVSLPDGFLTELGVNAQASLSGGQKQRLCIARALIRKPLLLLLDEATSSLDSQSESLVQSAMERLASKRNMTIIAVAHRLATIQKADAIFVFGEGASGRGSRILESGTHHELLRRKGAYWQMCQAQALDR</sequence>
<dbReference type="GO" id="GO:0016887">
    <property type="term" value="F:ATP hydrolysis activity"/>
    <property type="evidence" value="ECO:0007669"/>
    <property type="project" value="InterPro"/>
</dbReference>
<keyword evidence="16" id="KW-1185">Reference proteome</keyword>
<evidence type="ECO:0000256" key="5">
    <source>
        <dbReference type="ARBA" id="ARBA00022692"/>
    </source>
</evidence>
<dbReference type="Pfam" id="PF00005">
    <property type="entry name" value="ABC_tran"/>
    <property type="match status" value="2"/>
</dbReference>
<dbReference type="FunFam" id="3.40.50.300:FF:001530">
    <property type="entry name" value="ABC multidrug transporter (Eurofung)"/>
    <property type="match status" value="1"/>
</dbReference>
<dbReference type="GO" id="GO:0140359">
    <property type="term" value="F:ABC-type transporter activity"/>
    <property type="evidence" value="ECO:0007669"/>
    <property type="project" value="InterPro"/>
</dbReference>
<dbReference type="Gene3D" id="3.40.50.300">
    <property type="entry name" value="P-loop containing nucleotide triphosphate hydrolases"/>
    <property type="match status" value="2"/>
</dbReference>
<comment type="similarity">
    <text evidence="2">Belongs to the ABC transporter superfamily. ABCB family. Multidrug resistance exporter (TC 3.A.1.201) subfamily.</text>
</comment>
<gene>
    <name evidence="15" type="ORF">N7498_004310</name>
</gene>
<feature type="transmembrane region" description="Helical" evidence="12">
    <location>
        <begin position="895"/>
        <end position="915"/>
    </location>
</feature>
<evidence type="ECO:0000256" key="10">
    <source>
        <dbReference type="ARBA" id="ARBA00023136"/>
    </source>
</evidence>
<protein>
    <submittedName>
        <fullName evidence="15">ABC transporter integral membrane type 1</fullName>
    </submittedName>
</protein>
<evidence type="ECO:0000259" key="14">
    <source>
        <dbReference type="PROSITE" id="PS50929"/>
    </source>
</evidence>
<evidence type="ECO:0000259" key="13">
    <source>
        <dbReference type="PROSITE" id="PS50893"/>
    </source>
</evidence>
<feature type="transmembrane region" description="Helical" evidence="12">
    <location>
        <begin position="750"/>
        <end position="773"/>
    </location>
</feature>
<evidence type="ECO:0000256" key="4">
    <source>
        <dbReference type="ARBA" id="ARBA00022475"/>
    </source>
</evidence>
<evidence type="ECO:0000256" key="9">
    <source>
        <dbReference type="ARBA" id="ARBA00022989"/>
    </source>
</evidence>
<evidence type="ECO:0000256" key="6">
    <source>
        <dbReference type="ARBA" id="ARBA00022737"/>
    </source>
</evidence>
<dbReference type="InterPro" id="IPR039421">
    <property type="entry name" value="Type_1_exporter"/>
</dbReference>
<comment type="caution">
    <text evidence="15">The sequence shown here is derived from an EMBL/GenBank/DDBJ whole genome shotgun (WGS) entry which is preliminary data.</text>
</comment>